<accession>A0A4Y9AC96</accession>
<dbReference type="Gene3D" id="3.40.50.1000">
    <property type="entry name" value="HAD superfamily/HAD-like"/>
    <property type="match status" value="1"/>
</dbReference>
<dbReference type="GO" id="GO:0006281">
    <property type="term" value="P:DNA repair"/>
    <property type="evidence" value="ECO:0007669"/>
    <property type="project" value="TreeGrafter"/>
</dbReference>
<dbReference type="Pfam" id="PF13419">
    <property type="entry name" value="HAD_2"/>
    <property type="match status" value="1"/>
</dbReference>
<dbReference type="GO" id="GO:0008967">
    <property type="term" value="F:phosphoglycolate phosphatase activity"/>
    <property type="evidence" value="ECO:0007669"/>
    <property type="project" value="TreeGrafter"/>
</dbReference>
<evidence type="ECO:0000256" key="1">
    <source>
        <dbReference type="ARBA" id="ARBA00022801"/>
    </source>
</evidence>
<sequence>MAKCTINQQQTYNIDGILFDKDGTLIEFSSLWVIWAEQLIAAIMSKAKLPEKDRDILSDAIGFLDSQRAWDPTGPLCIGSLDELKTICALHLYKRGLPWNAALEMVTNAHAEMEQQNDWKESIKPVTGLANLLRQADTHSVKLGVVTSDNHEQALSHLQALEVKSYFCSVIGHDQVKHGKPFPDMVYKACMELGIHPERALIIGDSNGDMILGKKGNTVASIGIVAESNQTADHLIDADHIIRTYDSITIAK</sequence>
<protein>
    <submittedName>
        <fullName evidence="3">HAD family hydrolase</fullName>
    </submittedName>
</protein>
<dbReference type="EMBL" id="SRHY01000032">
    <property type="protein sequence ID" value="TFJ92014.1"/>
    <property type="molecule type" value="Genomic_DNA"/>
</dbReference>
<dbReference type="SFLD" id="SFLDS00003">
    <property type="entry name" value="Haloacid_Dehalogenase"/>
    <property type="match status" value="1"/>
</dbReference>
<dbReference type="InterPro" id="IPR006439">
    <property type="entry name" value="HAD-SF_hydro_IA"/>
</dbReference>
<evidence type="ECO:0000256" key="2">
    <source>
        <dbReference type="ARBA" id="ARBA00022842"/>
    </source>
</evidence>
<dbReference type="OrthoDB" id="9809962at2"/>
<keyword evidence="1 3" id="KW-0378">Hydrolase</keyword>
<comment type="caution">
    <text evidence="3">The sequence shown here is derived from an EMBL/GenBank/DDBJ whole genome shotgun (WGS) entry which is preliminary data.</text>
</comment>
<evidence type="ECO:0000313" key="3">
    <source>
        <dbReference type="EMBL" id="TFJ92014.1"/>
    </source>
</evidence>
<dbReference type="InterPro" id="IPR023198">
    <property type="entry name" value="PGP-like_dom2"/>
</dbReference>
<evidence type="ECO:0000313" key="4">
    <source>
        <dbReference type="Proteomes" id="UP000298484"/>
    </source>
</evidence>
<dbReference type="Gene3D" id="1.10.150.240">
    <property type="entry name" value="Putative phosphatase, domain 2"/>
    <property type="match status" value="1"/>
</dbReference>
<keyword evidence="4" id="KW-1185">Reference proteome</keyword>
<dbReference type="PANTHER" id="PTHR43434">
    <property type="entry name" value="PHOSPHOGLYCOLATE PHOSPHATASE"/>
    <property type="match status" value="1"/>
</dbReference>
<dbReference type="RefSeq" id="WP_135110922.1">
    <property type="nucleotide sequence ID" value="NZ_SRHY01000032.1"/>
</dbReference>
<dbReference type="InterPro" id="IPR041492">
    <property type="entry name" value="HAD_2"/>
</dbReference>
<dbReference type="PANTHER" id="PTHR43434:SF22">
    <property type="entry name" value="PHOSPHOGLYCOLATE PHOSPHATASE"/>
    <property type="match status" value="1"/>
</dbReference>
<dbReference type="InterPro" id="IPR023214">
    <property type="entry name" value="HAD_sf"/>
</dbReference>
<reference evidence="3 4" key="1">
    <citation type="submission" date="2019-03" db="EMBL/GenBank/DDBJ databases">
        <title>Genome sequence of Lentibacillus salicampi ATCC BAA-719.</title>
        <authorList>
            <person name="Maclea K.S."/>
            <person name="Simoes Junior M."/>
        </authorList>
    </citation>
    <scope>NUCLEOTIDE SEQUENCE [LARGE SCALE GENOMIC DNA]</scope>
    <source>
        <strain evidence="3 4">ATCC BAA-719</strain>
    </source>
</reference>
<dbReference type="SFLD" id="SFLDG01129">
    <property type="entry name" value="C1.5:_HAD__Beta-PGM__Phosphata"/>
    <property type="match status" value="1"/>
</dbReference>
<dbReference type="AlphaFoldDB" id="A0A4Y9AC96"/>
<dbReference type="Proteomes" id="UP000298484">
    <property type="component" value="Unassembled WGS sequence"/>
</dbReference>
<proteinExistence type="predicted"/>
<organism evidence="3 4">
    <name type="scientific">Lentibacillus salicampi</name>
    <dbReference type="NCBI Taxonomy" id="175306"/>
    <lineage>
        <taxon>Bacteria</taxon>
        <taxon>Bacillati</taxon>
        <taxon>Bacillota</taxon>
        <taxon>Bacilli</taxon>
        <taxon>Bacillales</taxon>
        <taxon>Bacillaceae</taxon>
        <taxon>Lentibacillus</taxon>
    </lineage>
</organism>
<dbReference type="InterPro" id="IPR050155">
    <property type="entry name" value="HAD-like_hydrolase_sf"/>
</dbReference>
<dbReference type="NCBIfam" id="TIGR01549">
    <property type="entry name" value="HAD-SF-IA-v1"/>
    <property type="match status" value="1"/>
</dbReference>
<dbReference type="InterPro" id="IPR036412">
    <property type="entry name" value="HAD-like_sf"/>
</dbReference>
<keyword evidence="2" id="KW-0460">Magnesium</keyword>
<gene>
    <name evidence="3" type="ORF">E4U82_14760</name>
</gene>
<dbReference type="SUPFAM" id="SSF56784">
    <property type="entry name" value="HAD-like"/>
    <property type="match status" value="1"/>
</dbReference>
<name>A0A4Y9AC96_9BACI</name>